<protein>
    <submittedName>
        <fullName evidence="1">Uncharacterized protein</fullName>
    </submittedName>
</protein>
<proteinExistence type="predicted"/>
<sequence length="98" mass="10655">MNKDCPDFGVKNQGNIAFKEIYGKNNHVLLKCKTCKLCFSETRGTAFFGLDTSQEEVLIPVKVTVPSGTAAGRKLFRANVNAETSSITGFDTGYTIIS</sequence>
<name>A0A0F8HGA2_METMZ</name>
<dbReference type="EMBL" id="JJPM01000139">
    <property type="protein sequence ID" value="KKG75751.1"/>
    <property type="molecule type" value="Genomic_DNA"/>
</dbReference>
<dbReference type="AlphaFoldDB" id="A0A0F8HGA2"/>
<comment type="caution">
    <text evidence="1">The sequence shown here is derived from an EMBL/GenBank/DDBJ whole genome shotgun (WGS) entry which is preliminary data.</text>
</comment>
<accession>A0A0F8HGA2</accession>
<organism evidence="1">
    <name type="scientific">Methanosarcina mazei</name>
    <name type="common">Methanosarcina frisia</name>
    <dbReference type="NCBI Taxonomy" id="2209"/>
    <lineage>
        <taxon>Archaea</taxon>
        <taxon>Methanobacteriati</taxon>
        <taxon>Methanobacteriota</taxon>
        <taxon>Stenosarchaea group</taxon>
        <taxon>Methanomicrobia</taxon>
        <taxon>Methanosarcinales</taxon>
        <taxon>Methanosarcinaceae</taxon>
        <taxon>Methanosarcina</taxon>
    </lineage>
</organism>
<reference evidence="1" key="1">
    <citation type="journal article" date="2015" name="ISME J.">
        <title>Genomic and phenotypic differentiation among Methanosarcina mazei populations from Columbia River sediment.</title>
        <authorList>
            <person name="Youngblut N.D."/>
            <person name="Wirth J.S."/>
            <person name="Henriksen J.R."/>
            <person name="Smith M."/>
            <person name="Simon H."/>
            <person name="Metcalf W.W."/>
            <person name="Whitaker R.J."/>
        </authorList>
    </citation>
    <scope>NUCLEOTIDE SEQUENCE [LARGE SCALE GENOMIC DNA]</scope>
    <source>
        <strain evidence="1">3.H.A.1A.1</strain>
    </source>
</reference>
<evidence type="ECO:0000313" key="1">
    <source>
        <dbReference type="EMBL" id="KKG75751.1"/>
    </source>
</evidence>
<gene>
    <name evidence="1" type="ORF">DU43_13620</name>
</gene>
<dbReference type="PATRIC" id="fig|2209.69.peg.3017"/>